<organism evidence="3 4">
    <name type="scientific">Motilibacter peucedani</name>
    <dbReference type="NCBI Taxonomy" id="598650"/>
    <lineage>
        <taxon>Bacteria</taxon>
        <taxon>Bacillati</taxon>
        <taxon>Actinomycetota</taxon>
        <taxon>Actinomycetes</taxon>
        <taxon>Motilibacterales</taxon>
        <taxon>Motilibacteraceae</taxon>
        <taxon>Motilibacter</taxon>
    </lineage>
</organism>
<feature type="active site" description="Tele-phosphohistidine intermediate" evidence="1">
    <location>
        <position position="17"/>
    </location>
</feature>
<dbReference type="GO" id="GO:0016791">
    <property type="term" value="F:phosphatase activity"/>
    <property type="evidence" value="ECO:0007669"/>
    <property type="project" value="TreeGrafter"/>
</dbReference>
<dbReference type="PANTHER" id="PTHR48100">
    <property type="entry name" value="BROAD-SPECIFICITY PHOSPHATASE YOR283W-RELATED"/>
    <property type="match status" value="1"/>
</dbReference>
<dbReference type="AlphaFoldDB" id="A0A420XNU6"/>
<evidence type="ECO:0000313" key="3">
    <source>
        <dbReference type="EMBL" id="RKS73858.1"/>
    </source>
</evidence>
<evidence type="ECO:0000313" key="4">
    <source>
        <dbReference type="Proteomes" id="UP000281955"/>
    </source>
</evidence>
<dbReference type="InParanoid" id="A0A420XNU6"/>
<dbReference type="Gene3D" id="3.40.50.1240">
    <property type="entry name" value="Phosphoglycerate mutase-like"/>
    <property type="match status" value="1"/>
</dbReference>
<dbReference type="CDD" id="cd07067">
    <property type="entry name" value="HP_PGM_like"/>
    <property type="match status" value="1"/>
</dbReference>
<evidence type="ECO:0000256" key="1">
    <source>
        <dbReference type="PIRSR" id="PIRSR613078-1"/>
    </source>
</evidence>
<dbReference type="PANTHER" id="PTHR48100:SF62">
    <property type="entry name" value="GLUCOSYL-3-PHOSPHOGLYCERATE PHOSPHATASE"/>
    <property type="match status" value="1"/>
</dbReference>
<accession>A0A420XNU6</accession>
<feature type="active site" description="Proton donor/acceptor" evidence="1">
    <location>
        <position position="90"/>
    </location>
</feature>
<dbReference type="Proteomes" id="UP000281955">
    <property type="component" value="Unassembled WGS sequence"/>
</dbReference>
<reference evidence="3 4" key="1">
    <citation type="submission" date="2018-10" db="EMBL/GenBank/DDBJ databases">
        <title>Genomic Encyclopedia of Archaeal and Bacterial Type Strains, Phase II (KMG-II): from individual species to whole genera.</title>
        <authorList>
            <person name="Goeker M."/>
        </authorList>
    </citation>
    <scope>NUCLEOTIDE SEQUENCE [LARGE SCALE GENOMIC DNA]</scope>
    <source>
        <strain evidence="3 4">RP-AC37</strain>
    </source>
</reference>
<dbReference type="FunCoup" id="A0A420XNU6">
    <property type="interactions" value="118"/>
</dbReference>
<dbReference type="OrthoDB" id="9781415at2"/>
<gene>
    <name evidence="3" type="ORF">CLV35_2351</name>
</gene>
<dbReference type="GO" id="GO:0005737">
    <property type="term" value="C:cytoplasm"/>
    <property type="evidence" value="ECO:0007669"/>
    <property type="project" value="TreeGrafter"/>
</dbReference>
<dbReference type="Pfam" id="PF00300">
    <property type="entry name" value="His_Phos_1"/>
    <property type="match status" value="1"/>
</dbReference>
<dbReference type="SUPFAM" id="SSF53254">
    <property type="entry name" value="Phosphoglycerate mutase-like"/>
    <property type="match status" value="1"/>
</dbReference>
<dbReference type="InterPro" id="IPR050275">
    <property type="entry name" value="PGM_Phosphatase"/>
</dbReference>
<keyword evidence="4" id="KW-1185">Reference proteome</keyword>
<evidence type="ECO:0000256" key="2">
    <source>
        <dbReference type="PIRSR" id="PIRSR613078-2"/>
    </source>
</evidence>
<dbReference type="InterPro" id="IPR029033">
    <property type="entry name" value="His_PPase_superfam"/>
</dbReference>
<name>A0A420XNU6_9ACTN</name>
<dbReference type="EMBL" id="RBWV01000012">
    <property type="protein sequence ID" value="RKS73858.1"/>
    <property type="molecule type" value="Genomic_DNA"/>
</dbReference>
<dbReference type="InterPro" id="IPR013078">
    <property type="entry name" value="His_Pase_superF_clade-1"/>
</dbReference>
<dbReference type="SMART" id="SM00855">
    <property type="entry name" value="PGAM"/>
    <property type="match status" value="1"/>
</dbReference>
<comment type="caution">
    <text evidence="3">The sequence shown here is derived from an EMBL/GenBank/DDBJ whole genome shotgun (WGS) entry which is preliminary data.</text>
</comment>
<proteinExistence type="predicted"/>
<dbReference type="RefSeq" id="WP_121193661.1">
    <property type="nucleotide sequence ID" value="NZ_RBWV01000012.1"/>
</dbReference>
<sequence length="222" mass="23679">MTTVPRPGGRRIVLWRHGRTEWNADERFQGQTDVPLDGTGREQARTAARLLTGLRPSVIVSSDLVRARDTAAALAELTGVPVDTDPGLRETFAGSWQGLTGAEIAAVDAESWEAWVAGVPDARPGGGETRWEVAERTSEALQKALARVEPGGTLVAVTHGGAARTALAMLLALPPELWGCLGGLSNCCWSVLHEDPRRGPDAWRLEEHNAGSLPQPVLSEEG</sequence>
<protein>
    <submittedName>
        <fullName evidence="3">Putative phosphoglycerate mutase</fullName>
    </submittedName>
</protein>
<feature type="binding site" evidence="2">
    <location>
        <position position="66"/>
    </location>
    <ligand>
        <name>substrate</name>
    </ligand>
</feature>
<feature type="binding site" evidence="2">
    <location>
        <begin position="16"/>
        <end position="23"/>
    </location>
    <ligand>
        <name>substrate</name>
    </ligand>
</feature>